<keyword evidence="3" id="KW-1185">Reference proteome</keyword>
<name>A0A0D7KDX4_9BURK</name>
<dbReference type="AlphaFoldDB" id="A0A0D7KDX4"/>
<dbReference type="STRING" id="80878.RP29_06565"/>
<accession>A0A0D7KDX4</accession>
<dbReference type="EMBL" id="JXYQ01000017">
    <property type="protein sequence ID" value="KJA11373.1"/>
    <property type="molecule type" value="Genomic_DNA"/>
</dbReference>
<dbReference type="PANTHER" id="PTHR11895">
    <property type="entry name" value="TRANSAMIDASE"/>
    <property type="match status" value="1"/>
</dbReference>
<protein>
    <submittedName>
        <fullName evidence="2">Amidase</fullName>
        <ecNumber evidence="2">3.5.1.4</ecNumber>
    </submittedName>
</protein>
<dbReference type="OrthoDB" id="112488at2"/>
<organism evidence="2 3">
    <name type="scientific">Acidovorax temperans</name>
    <dbReference type="NCBI Taxonomy" id="80878"/>
    <lineage>
        <taxon>Bacteria</taxon>
        <taxon>Pseudomonadati</taxon>
        <taxon>Pseudomonadota</taxon>
        <taxon>Betaproteobacteria</taxon>
        <taxon>Burkholderiales</taxon>
        <taxon>Comamonadaceae</taxon>
        <taxon>Acidovorax</taxon>
    </lineage>
</organism>
<keyword evidence="2" id="KW-0378">Hydrolase</keyword>
<proteinExistence type="predicted"/>
<dbReference type="GO" id="GO:0004040">
    <property type="term" value="F:amidase activity"/>
    <property type="evidence" value="ECO:0007669"/>
    <property type="project" value="UniProtKB-EC"/>
</dbReference>
<reference evidence="2 3" key="1">
    <citation type="submission" date="2014-12" db="EMBL/GenBank/DDBJ databases">
        <title>Isolation of bacteria from lake water.</title>
        <authorList>
            <person name="Sheng K.-Y."/>
            <person name="Chin P.-S."/>
            <person name="Chan K.-G."/>
            <person name="Tan G.S."/>
        </authorList>
    </citation>
    <scope>NUCLEOTIDE SEQUENCE [LARGE SCALE GENOMIC DNA]</scope>
    <source>
        <strain evidence="2 3">KY4</strain>
    </source>
</reference>
<dbReference type="SUPFAM" id="SSF75304">
    <property type="entry name" value="Amidase signature (AS) enzymes"/>
    <property type="match status" value="1"/>
</dbReference>
<comment type="caution">
    <text evidence="2">The sequence shown here is derived from an EMBL/GenBank/DDBJ whole genome shotgun (WGS) entry which is preliminary data.</text>
</comment>
<dbReference type="InterPro" id="IPR020556">
    <property type="entry name" value="Amidase_CS"/>
</dbReference>
<dbReference type="PROSITE" id="PS00571">
    <property type="entry name" value="AMIDASES"/>
    <property type="match status" value="1"/>
</dbReference>
<dbReference type="RefSeq" id="WP_044396880.1">
    <property type="nucleotide sequence ID" value="NZ_JXYQ01000017.1"/>
</dbReference>
<dbReference type="InterPro" id="IPR023631">
    <property type="entry name" value="Amidase_dom"/>
</dbReference>
<dbReference type="Pfam" id="PF01425">
    <property type="entry name" value="Amidase"/>
    <property type="match status" value="1"/>
</dbReference>
<evidence type="ECO:0000313" key="3">
    <source>
        <dbReference type="Proteomes" id="UP000032566"/>
    </source>
</evidence>
<dbReference type="PATRIC" id="fig|80878.5.peg.628"/>
<feature type="domain" description="Amidase" evidence="1">
    <location>
        <begin position="34"/>
        <end position="435"/>
    </location>
</feature>
<evidence type="ECO:0000259" key="1">
    <source>
        <dbReference type="Pfam" id="PF01425"/>
    </source>
</evidence>
<dbReference type="PANTHER" id="PTHR11895:SF176">
    <property type="entry name" value="AMIDASE AMID-RELATED"/>
    <property type="match status" value="1"/>
</dbReference>
<dbReference type="InterPro" id="IPR000120">
    <property type="entry name" value="Amidase"/>
</dbReference>
<dbReference type="NCBIfam" id="NF005460">
    <property type="entry name" value="PRK07056.1"/>
    <property type="match status" value="1"/>
</dbReference>
<sequence length="448" mass="46959">MQADLIATRALVQAGALTAAQAMDESMRLAQAPAAAHAFVSERFNAERERLHHTETAHLPLAGLAVSVKDLFDVAGQVTTAGSLALQDAPAATSDAPTVTRLRAAGGSIVGRTHMVEFAFSGIGTNPHFPTPAAFDYRFGPLPGAARVPGGSSSGAAVSVASGACYAALGSDTGGSIRIPAAFNGIVGFKSTARLVPTTGAVPLSTTLDTACAMTRSVRDAIVVHEVLAARRVTRSSAPLSAWRLAVPTHTFLDALDGTVSTAFQRTLDLLRQAGAQIESIDLPETGELGPMQAQGSLAAAESYAWHRPVLAQHAEQYDPRVRSRIERGAAMSAVDYIHLQHARQAWIARMEARVAGFDALLSPTVAIVPPLLSDVAPGEARDAAFFQANALVLRNTSVVNMLDGCALSLPCHVRGELPVGLMVWHAAGRDDAVLNVGQRIEELLQKQ</sequence>
<gene>
    <name evidence="2" type="ORF">RP29_06565</name>
</gene>
<evidence type="ECO:0000313" key="2">
    <source>
        <dbReference type="EMBL" id="KJA11373.1"/>
    </source>
</evidence>
<dbReference type="EC" id="3.5.1.4" evidence="2"/>
<dbReference type="Gene3D" id="3.90.1300.10">
    <property type="entry name" value="Amidase signature (AS) domain"/>
    <property type="match status" value="1"/>
</dbReference>
<dbReference type="Proteomes" id="UP000032566">
    <property type="component" value="Unassembled WGS sequence"/>
</dbReference>
<dbReference type="InterPro" id="IPR036928">
    <property type="entry name" value="AS_sf"/>
</dbReference>